<organism evidence="2 3">
    <name type="scientific">Vibrio brasiliensis LMG 20546</name>
    <dbReference type="NCBI Taxonomy" id="945543"/>
    <lineage>
        <taxon>Bacteria</taxon>
        <taxon>Pseudomonadati</taxon>
        <taxon>Pseudomonadota</taxon>
        <taxon>Gammaproteobacteria</taxon>
        <taxon>Vibrionales</taxon>
        <taxon>Vibrionaceae</taxon>
        <taxon>Vibrio</taxon>
        <taxon>Vibrio oreintalis group</taxon>
    </lineage>
</organism>
<keyword evidence="3" id="KW-1185">Reference proteome</keyword>
<evidence type="ECO:0000313" key="2">
    <source>
        <dbReference type="EMBL" id="EGA67493.1"/>
    </source>
</evidence>
<dbReference type="Proteomes" id="UP000004371">
    <property type="component" value="Unassembled WGS sequence"/>
</dbReference>
<feature type="domain" description="Solute-binding protein family 3/N-terminal" evidence="1">
    <location>
        <begin position="14"/>
        <end position="241"/>
    </location>
</feature>
<dbReference type="SMART" id="SM00062">
    <property type="entry name" value="PBPb"/>
    <property type="match status" value="1"/>
</dbReference>
<evidence type="ECO:0000259" key="1">
    <source>
        <dbReference type="SMART" id="SM00062"/>
    </source>
</evidence>
<accession>E8LP31</accession>
<evidence type="ECO:0000313" key="3">
    <source>
        <dbReference type="Proteomes" id="UP000004371"/>
    </source>
</evidence>
<dbReference type="eggNOG" id="COG0834">
    <property type="taxonomic scope" value="Bacteria"/>
</dbReference>
<reference evidence="2 3" key="1">
    <citation type="journal article" date="2012" name="Int. J. Syst. Evol. Microbiol.">
        <title>Vibrio caribbeanicus sp. nov., isolated from the marine sponge Scleritoderma cyanea.</title>
        <authorList>
            <person name="Hoffmann M."/>
            <person name="Monday S.R."/>
            <person name="Allard M.W."/>
            <person name="Strain E.A."/>
            <person name="Whittaker P."/>
            <person name="Naum M."/>
            <person name="McCarthy P.J."/>
            <person name="Lopez J.V."/>
            <person name="Fischer M."/>
            <person name="Brown E.W."/>
        </authorList>
    </citation>
    <scope>NUCLEOTIDE SEQUENCE [LARGE SCALE GENOMIC DNA]</scope>
    <source>
        <strain evidence="2 3">LMG 20546</strain>
    </source>
</reference>
<dbReference type="SUPFAM" id="SSF53850">
    <property type="entry name" value="Periplasmic binding protein-like II"/>
    <property type="match status" value="1"/>
</dbReference>
<name>E8LP31_9VIBR</name>
<proteinExistence type="predicted"/>
<gene>
    <name evidence="2" type="ORF">VIBR0546_12682</name>
</gene>
<dbReference type="InterPro" id="IPR001638">
    <property type="entry name" value="Solute-binding_3/MltF_N"/>
</dbReference>
<dbReference type="STRING" id="945543.VIBR0546_12682"/>
<comment type="caution">
    <text evidence="2">The sequence shown here is derived from an EMBL/GenBank/DDBJ whole genome shotgun (WGS) entry which is preliminary data.</text>
</comment>
<dbReference type="Gene3D" id="3.40.190.10">
    <property type="entry name" value="Periplasmic binding protein-like II"/>
    <property type="match status" value="2"/>
</dbReference>
<dbReference type="PANTHER" id="PTHR38834:SF3">
    <property type="entry name" value="SOLUTE-BINDING PROTEIN FAMILY 3_N-TERMINAL DOMAIN-CONTAINING PROTEIN"/>
    <property type="match status" value="1"/>
</dbReference>
<dbReference type="Pfam" id="PF00497">
    <property type="entry name" value="SBP_bac_3"/>
    <property type="match status" value="1"/>
</dbReference>
<protein>
    <recommendedName>
        <fullName evidence="1">Solute-binding protein family 3/N-terminal domain-containing protein</fullName>
    </recommendedName>
</protein>
<sequence>MLLIAVSFGSKGHVINIYTEHFPPYNYLENGEMAGVSVQIITEVMDTTGFEYQIQFNPWVRTIAEARRDPNGLIISIARRPAREKLFQWVAKLVPATQSIFALKQREDIVLNTISDVAKYKVTTEIGDSRELMLKEQGINIDTFIRLSGPDARFKQYELLKKGRADLWPMPDAVAFYIEQQLKESPSRIVKKLELDGDGDYYLAASLDFPSDKLEVIRTVLLEFKQSPQYRELLTQWGLNDNN</sequence>
<dbReference type="EMBL" id="AEVS01000008">
    <property type="protein sequence ID" value="EGA67493.1"/>
    <property type="molecule type" value="Genomic_DNA"/>
</dbReference>
<dbReference type="AlphaFoldDB" id="E8LP31"/>
<dbReference type="PANTHER" id="PTHR38834">
    <property type="entry name" value="PERIPLASMIC SUBSTRATE BINDING PROTEIN FAMILY 3"/>
    <property type="match status" value="1"/>
</dbReference>